<dbReference type="PANTHER" id="PTHR45348">
    <property type="entry name" value="HYPOTHETICAL OXIDOREDUCTASE (EUROFUNG)"/>
    <property type="match status" value="1"/>
</dbReference>
<evidence type="ECO:0000259" key="4">
    <source>
        <dbReference type="Pfam" id="PF08240"/>
    </source>
</evidence>
<dbReference type="PANTHER" id="PTHR45348:SF7">
    <property type="entry name" value="ZINC BINDING OXIDOREDUCTASE, PUTATIVE-RELATED"/>
    <property type="match status" value="1"/>
</dbReference>
<dbReference type="GO" id="GO:0016651">
    <property type="term" value="F:oxidoreductase activity, acting on NAD(P)H"/>
    <property type="evidence" value="ECO:0007669"/>
    <property type="project" value="InterPro"/>
</dbReference>
<organism evidence="5 6">
    <name type="scientific">Aspergillus sydowii CBS 593.65</name>
    <dbReference type="NCBI Taxonomy" id="1036612"/>
    <lineage>
        <taxon>Eukaryota</taxon>
        <taxon>Fungi</taxon>
        <taxon>Dikarya</taxon>
        <taxon>Ascomycota</taxon>
        <taxon>Pezizomycotina</taxon>
        <taxon>Eurotiomycetes</taxon>
        <taxon>Eurotiomycetidae</taxon>
        <taxon>Eurotiales</taxon>
        <taxon>Aspergillaceae</taxon>
        <taxon>Aspergillus</taxon>
        <taxon>Aspergillus subgen. Nidulantes</taxon>
    </lineage>
</organism>
<comment type="similarity">
    <text evidence="1">Belongs to the zinc-containing alcohol dehydrogenase family.</text>
</comment>
<keyword evidence="6" id="KW-1185">Reference proteome</keyword>
<proteinExistence type="inferred from homology"/>
<dbReference type="RefSeq" id="XP_040697228.1">
    <property type="nucleotide sequence ID" value="XM_040848183.1"/>
</dbReference>
<feature type="domain" description="Alcohol dehydrogenase-like N-terminal" evidence="4">
    <location>
        <begin position="26"/>
        <end position="87"/>
    </location>
</feature>
<dbReference type="Pfam" id="PF08240">
    <property type="entry name" value="ADH_N"/>
    <property type="match status" value="1"/>
</dbReference>
<dbReference type="GeneID" id="63764256"/>
<dbReference type="AlphaFoldDB" id="A0A1L9T1U5"/>
<dbReference type="InterPro" id="IPR047122">
    <property type="entry name" value="Trans-enoyl_RdTase-like"/>
</dbReference>
<feature type="region of interest" description="Disordered" evidence="3">
    <location>
        <begin position="1"/>
        <end position="22"/>
    </location>
</feature>
<dbReference type="STRING" id="1036612.A0A1L9T1U5"/>
<name>A0A1L9T1U5_9EURO</name>
<evidence type="ECO:0000256" key="1">
    <source>
        <dbReference type="ARBA" id="ARBA00008072"/>
    </source>
</evidence>
<protein>
    <recommendedName>
        <fullName evidence="4">Alcohol dehydrogenase-like N-terminal domain-containing protein</fullName>
    </recommendedName>
</protein>
<evidence type="ECO:0000256" key="2">
    <source>
        <dbReference type="ARBA" id="ARBA00023002"/>
    </source>
</evidence>
<accession>A0A1L9T1U5</accession>
<dbReference type="SUPFAM" id="SSF50129">
    <property type="entry name" value="GroES-like"/>
    <property type="match status" value="1"/>
</dbReference>
<feature type="compositionally biased region" description="Polar residues" evidence="3">
    <location>
        <begin position="1"/>
        <end position="17"/>
    </location>
</feature>
<evidence type="ECO:0000313" key="5">
    <source>
        <dbReference type="EMBL" id="OJJ53422.1"/>
    </source>
</evidence>
<dbReference type="Gene3D" id="3.90.180.10">
    <property type="entry name" value="Medium-chain alcohol dehydrogenases, catalytic domain"/>
    <property type="match status" value="1"/>
</dbReference>
<evidence type="ECO:0000256" key="3">
    <source>
        <dbReference type="SAM" id="MobiDB-lite"/>
    </source>
</evidence>
<sequence length="94" mass="10116">MRALVVNTSDKSTTVQETPGPKPGLKEVLLRVRAVALNHADYMNAAMPLAAQENRVLGSDFAVQVIQVGEDLADMEGPRTKTGSRVSRFLHGGK</sequence>
<gene>
    <name evidence="5" type="ORF">ASPSYDRAFT_50929</name>
</gene>
<dbReference type="Proteomes" id="UP000184356">
    <property type="component" value="Unassembled WGS sequence"/>
</dbReference>
<reference evidence="6" key="1">
    <citation type="journal article" date="2017" name="Genome Biol.">
        <title>Comparative genomics reveals high biological diversity and specific adaptations in the industrially and medically important fungal genus Aspergillus.</title>
        <authorList>
            <person name="de Vries R.P."/>
            <person name="Riley R."/>
            <person name="Wiebenga A."/>
            <person name="Aguilar-Osorio G."/>
            <person name="Amillis S."/>
            <person name="Uchima C.A."/>
            <person name="Anderluh G."/>
            <person name="Asadollahi M."/>
            <person name="Askin M."/>
            <person name="Barry K."/>
            <person name="Battaglia E."/>
            <person name="Bayram O."/>
            <person name="Benocci T."/>
            <person name="Braus-Stromeyer S.A."/>
            <person name="Caldana C."/>
            <person name="Canovas D."/>
            <person name="Cerqueira G.C."/>
            <person name="Chen F."/>
            <person name="Chen W."/>
            <person name="Choi C."/>
            <person name="Clum A."/>
            <person name="Dos Santos R.A."/>
            <person name="Damasio A.R."/>
            <person name="Diallinas G."/>
            <person name="Emri T."/>
            <person name="Fekete E."/>
            <person name="Flipphi M."/>
            <person name="Freyberg S."/>
            <person name="Gallo A."/>
            <person name="Gournas C."/>
            <person name="Habgood R."/>
            <person name="Hainaut M."/>
            <person name="Harispe M.L."/>
            <person name="Henrissat B."/>
            <person name="Hilden K.S."/>
            <person name="Hope R."/>
            <person name="Hossain A."/>
            <person name="Karabika E."/>
            <person name="Karaffa L."/>
            <person name="Karanyi Z."/>
            <person name="Krasevec N."/>
            <person name="Kuo A."/>
            <person name="Kusch H."/>
            <person name="LaButti K."/>
            <person name="Lagendijk E.L."/>
            <person name="Lapidus A."/>
            <person name="Levasseur A."/>
            <person name="Lindquist E."/>
            <person name="Lipzen A."/>
            <person name="Logrieco A.F."/>
            <person name="MacCabe A."/>
            <person name="Maekelae M.R."/>
            <person name="Malavazi I."/>
            <person name="Melin P."/>
            <person name="Meyer V."/>
            <person name="Mielnichuk N."/>
            <person name="Miskei M."/>
            <person name="Molnar A.P."/>
            <person name="Mule G."/>
            <person name="Ngan C.Y."/>
            <person name="Orejas M."/>
            <person name="Orosz E."/>
            <person name="Ouedraogo J.P."/>
            <person name="Overkamp K.M."/>
            <person name="Park H.-S."/>
            <person name="Perrone G."/>
            <person name="Piumi F."/>
            <person name="Punt P.J."/>
            <person name="Ram A.F."/>
            <person name="Ramon A."/>
            <person name="Rauscher S."/>
            <person name="Record E."/>
            <person name="Riano-Pachon D.M."/>
            <person name="Robert V."/>
            <person name="Roehrig J."/>
            <person name="Ruller R."/>
            <person name="Salamov A."/>
            <person name="Salih N.S."/>
            <person name="Samson R.A."/>
            <person name="Sandor E."/>
            <person name="Sanguinetti M."/>
            <person name="Schuetze T."/>
            <person name="Sepcic K."/>
            <person name="Shelest E."/>
            <person name="Sherlock G."/>
            <person name="Sophianopoulou V."/>
            <person name="Squina F.M."/>
            <person name="Sun H."/>
            <person name="Susca A."/>
            <person name="Todd R.B."/>
            <person name="Tsang A."/>
            <person name="Unkles S.E."/>
            <person name="van de Wiele N."/>
            <person name="van Rossen-Uffink D."/>
            <person name="Oliveira J.V."/>
            <person name="Vesth T.C."/>
            <person name="Visser J."/>
            <person name="Yu J.-H."/>
            <person name="Zhou M."/>
            <person name="Andersen M.R."/>
            <person name="Archer D.B."/>
            <person name="Baker S.E."/>
            <person name="Benoit I."/>
            <person name="Brakhage A.A."/>
            <person name="Braus G.H."/>
            <person name="Fischer R."/>
            <person name="Frisvad J.C."/>
            <person name="Goldman G.H."/>
            <person name="Houbraken J."/>
            <person name="Oakley B."/>
            <person name="Pocsi I."/>
            <person name="Scazzocchio C."/>
            <person name="Seiboth B."/>
            <person name="vanKuyk P.A."/>
            <person name="Wortman J."/>
            <person name="Dyer P.S."/>
            <person name="Grigoriev I.V."/>
        </authorList>
    </citation>
    <scope>NUCLEOTIDE SEQUENCE [LARGE SCALE GENOMIC DNA]</scope>
    <source>
        <strain evidence="6">CBS 593.65</strain>
    </source>
</reference>
<evidence type="ECO:0000313" key="6">
    <source>
        <dbReference type="Proteomes" id="UP000184356"/>
    </source>
</evidence>
<dbReference type="OrthoDB" id="9992527at2759"/>
<dbReference type="InterPro" id="IPR011032">
    <property type="entry name" value="GroES-like_sf"/>
</dbReference>
<dbReference type="EMBL" id="KV878597">
    <property type="protein sequence ID" value="OJJ53422.1"/>
    <property type="molecule type" value="Genomic_DNA"/>
</dbReference>
<dbReference type="InterPro" id="IPR013154">
    <property type="entry name" value="ADH-like_N"/>
</dbReference>
<dbReference type="VEuPathDB" id="FungiDB:ASPSYDRAFT_50929"/>
<keyword evidence="2" id="KW-0560">Oxidoreductase</keyword>